<protein>
    <submittedName>
        <fullName evidence="8">Siderophore-binding lipoprotein YfiY</fullName>
    </submittedName>
</protein>
<dbReference type="PROSITE" id="PS50983">
    <property type="entry name" value="FE_B12_PBP"/>
    <property type="match status" value="1"/>
</dbReference>
<sequence>MFKSSSLFISALVLCFTLLVSGCGANNSDTKNTADKPGTNADSSAANNATGNKQDNGQEAQTRKITDARGEIEVPAKPARVVVLHNGALDDLLALGVKPVGAPSIVSVNASFPAYLPGTDGISNIGTVDQPSLEAVQALKPDLIIGIKASHEAIYDKLSQIAPTVFVETLGETWKDNLRIHADAVGLSEKGKELLAVYDERTQQLKKAIGDRIAETEISLFRPRDNGIQIYLTKPFAAGILADSGLPRPEAQREDAFSRNITEESIADLDGDAIFWFSRDTAYFEEKVEKSPLWATLKAVQGKKVYHVDWETWMSGNGIQAANKVIDDLFTHLGQ</sequence>
<evidence type="ECO:0000256" key="2">
    <source>
        <dbReference type="ARBA" id="ARBA00008814"/>
    </source>
</evidence>
<evidence type="ECO:0000256" key="4">
    <source>
        <dbReference type="ARBA" id="ARBA00022729"/>
    </source>
</evidence>
<comment type="caution">
    <text evidence="8">The sequence shown here is derived from an EMBL/GenBank/DDBJ whole genome shotgun (WGS) entry which is preliminary data.</text>
</comment>
<evidence type="ECO:0000256" key="3">
    <source>
        <dbReference type="ARBA" id="ARBA00022448"/>
    </source>
</evidence>
<feature type="domain" description="Fe/B12 periplasmic-binding" evidence="7">
    <location>
        <begin position="80"/>
        <end position="335"/>
    </location>
</feature>
<reference evidence="8" key="1">
    <citation type="submission" date="2022-01" db="EMBL/GenBank/DDBJ databases">
        <authorList>
            <person name="Criscuolo A."/>
        </authorList>
    </citation>
    <scope>NUCLEOTIDE SEQUENCE</scope>
    <source>
        <strain evidence="8">CIP111893</strain>
    </source>
</reference>
<dbReference type="InterPro" id="IPR002491">
    <property type="entry name" value="ABC_transptr_periplasmic_BD"/>
</dbReference>
<dbReference type="PROSITE" id="PS51257">
    <property type="entry name" value="PROKAR_LIPOPROTEIN"/>
    <property type="match status" value="1"/>
</dbReference>
<dbReference type="CDD" id="cd01146">
    <property type="entry name" value="FhuD"/>
    <property type="match status" value="1"/>
</dbReference>
<keyword evidence="3" id="KW-0813">Transport</keyword>
<keyword evidence="9" id="KW-1185">Reference proteome</keyword>
<dbReference type="Gene3D" id="3.40.50.1980">
    <property type="entry name" value="Nitrogenase molybdenum iron protein domain"/>
    <property type="match status" value="2"/>
</dbReference>
<dbReference type="PANTHER" id="PTHR30532">
    <property type="entry name" value="IRON III DICITRATE-BINDING PERIPLASMIC PROTEIN"/>
    <property type="match status" value="1"/>
</dbReference>
<gene>
    <name evidence="8" type="primary">yfiY_3</name>
    <name evidence="8" type="ORF">PAECIP111893_00846</name>
</gene>
<feature type="compositionally biased region" description="Low complexity" evidence="5">
    <location>
        <begin position="38"/>
        <end position="52"/>
    </location>
</feature>
<dbReference type="Pfam" id="PF01497">
    <property type="entry name" value="Peripla_BP_2"/>
    <property type="match status" value="1"/>
</dbReference>
<dbReference type="PANTHER" id="PTHR30532:SF25">
    <property type="entry name" value="IRON(III) DICITRATE-BINDING PERIPLASMIC PROTEIN"/>
    <property type="match status" value="1"/>
</dbReference>
<accession>A0ABN8G9G4</accession>
<proteinExistence type="inferred from homology"/>
<evidence type="ECO:0000313" key="9">
    <source>
        <dbReference type="Proteomes" id="UP000838686"/>
    </source>
</evidence>
<evidence type="ECO:0000256" key="6">
    <source>
        <dbReference type="SAM" id="SignalP"/>
    </source>
</evidence>
<comment type="similarity">
    <text evidence="2">Belongs to the bacterial solute-binding protein 8 family.</text>
</comment>
<evidence type="ECO:0000313" key="8">
    <source>
        <dbReference type="EMBL" id="CAH1197613.1"/>
    </source>
</evidence>
<feature type="signal peptide" evidence="6">
    <location>
        <begin position="1"/>
        <end position="25"/>
    </location>
</feature>
<evidence type="ECO:0000256" key="1">
    <source>
        <dbReference type="ARBA" id="ARBA00004196"/>
    </source>
</evidence>
<name>A0ABN8G9G4_9BACL</name>
<feature type="region of interest" description="Disordered" evidence="5">
    <location>
        <begin position="27"/>
        <end position="60"/>
    </location>
</feature>
<dbReference type="EMBL" id="CAKMMF010000004">
    <property type="protein sequence ID" value="CAH1197613.1"/>
    <property type="molecule type" value="Genomic_DNA"/>
</dbReference>
<dbReference type="Proteomes" id="UP000838686">
    <property type="component" value="Unassembled WGS sequence"/>
</dbReference>
<keyword evidence="4 6" id="KW-0732">Signal</keyword>
<organism evidence="8 9">
    <name type="scientific">Paenibacillus plantiphilus</name>
    <dbReference type="NCBI Taxonomy" id="2905650"/>
    <lineage>
        <taxon>Bacteria</taxon>
        <taxon>Bacillati</taxon>
        <taxon>Bacillota</taxon>
        <taxon>Bacilli</taxon>
        <taxon>Bacillales</taxon>
        <taxon>Paenibacillaceae</taxon>
        <taxon>Paenibacillus</taxon>
    </lineage>
</organism>
<evidence type="ECO:0000259" key="7">
    <source>
        <dbReference type="PROSITE" id="PS50983"/>
    </source>
</evidence>
<dbReference type="SUPFAM" id="SSF53807">
    <property type="entry name" value="Helical backbone' metal receptor"/>
    <property type="match status" value="1"/>
</dbReference>
<dbReference type="RefSeq" id="WP_236339169.1">
    <property type="nucleotide sequence ID" value="NZ_CAKMMF010000004.1"/>
</dbReference>
<feature type="chain" id="PRO_5047281303" evidence="6">
    <location>
        <begin position="26"/>
        <end position="335"/>
    </location>
</feature>
<comment type="subcellular location">
    <subcellularLocation>
        <location evidence="1">Cell envelope</location>
    </subcellularLocation>
</comment>
<dbReference type="InterPro" id="IPR051313">
    <property type="entry name" value="Bact_iron-sidero_bind"/>
</dbReference>
<evidence type="ECO:0000256" key="5">
    <source>
        <dbReference type="SAM" id="MobiDB-lite"/>
    </source>
</evidence>
<keyword evidence="8" id="KW-0449">Lipoprotein</keyword>